<dbReference type="PANTHER" id="PTHR33048">
    <property type="entry name" value="PTH11-LIKE INTEGRAL MEMBRANE PROTEIN (AFU_ORTHOLOGUE AFUA_5G11245)"/>
    <property type="match status" value="1"/>
</dbReference>
<comment type="similarity">
    <text evidence="5">Belongs to the SAT4 family.</text>
</comment>
<organism evidence="9 10">
    <name type="scientific">Thyridium curvatum</name>
    <dbReference type="NCBI Taxonomy" id="1093900"/>
    <lineage>
        <taxon>Eukaryota</taxon>
        <taxon>Fungi</taxon>
        <taxon>Dikarya</taxon>
        <taxon>Ascomycota</taxon>
        <taxon>Pezizomycotina</taxon>
        <taxon>Sordariomycetes</taxon>
        <taxon>Sordariomycetidae</taxon>
        <taxon>Thyridiales</taxon>
        <taxon>Thyridiaceae</taxon>
        <taxon>Thyridium</taxon>
    </lineage>
</organism>
<feature type="transmembrane region" description="Helical" evidence="7">
    <location>
        <begin position="64"/>
        <end position="84"/>
    </location>
</feature>
<keyword evidence="3 7" id="KW-1133">Transmembrane helix</keyword>
<feature type="transmembrane region" description="Helical" evidence="7">
    <location>
        <begin position="140"/>
        <end position="162"/>
    </location>
</feature>
<evidence type="ECO:0000256" key="5">
    <source>
        <dbReference type="ARBA" id="ARBA00038359"/>
    </source>
</evidence>
<evidence type="ECO:0000259" key="8">
    <source>
        <dbReference type="Pfam" id="PF20684"/>
    </source>
</evidence>
<dbReference type="InterPro" id="IPR049326">
    <property type="entry name" value="Rhodopsin_dom_fungi"/>
</dbReference>
<keyword evidence="4 7" id="KW-0472">Membrane</keyword>
<evidence type="ECO:0000313" key="10">
    <source>
        <dbReference type="Proteomes" id="UP000319257"/>
    </source>
</evidence>
<keyword evidence="2 7" id="KW-0812">Transmembrane</keyword>
<dbReference type="EMBL" id="SKBQ01000022">
    <property type="protein sequence ID" value="TPX15356.1"/>
    <property type="molecule type" value="Genomic_DNA"/>
</dbReference>
<dbReference type="InParanoid" id="A0A507B896"/>
<accession>A0A507B896</accession>
<dbReference type="PANTHER" id="PTHR33048:SF47">
    <property type="entry name" value="INTEGRAL MEMBRANE PROTEIN-RELATED"/>
    <property type="match status" value="1"/>
</dbReference>
<feature type="transmembrane region" description="Helical" evidence="7">
    <location>
        <begin position="23"/>
        <end position="44"/>
    </location>
</feature>
<evidence type="ECO:0000313" key="9">
    <source>
        <dbReference type="EMBL" id="TPX15356.1"/>
    </source>
</evidence>
<feature type="compositionally biased region" description="Basic and acidic residues" evidence="6">
    <location>
        <begin position="353"/>
        <end position="362"/>
    </location>
</feature>
<dbReference type="OrthoDB" id="5273647at2759"/>
<feature type="transmembrane region" description="Helical" evidence="7">
    <location>
        <begin position="221"/>
        <end position="241"/>
    </location>
</feature>
<protein>
    <recommendedName>
        <fullName evidence="8">Rhodopsin domain-containing protein</fullName>
    </recommendedName>
</protein>
<dbReference type="AlphaFoldDB" id="A0A507B896"/>
<evidence type="ECO:0000256" key="7">
    <source>
        <dbReference type="SAM" id="Phobius"/>
    </source>
</evidence>
<comment type="subcellular location">
    <subcellularLocation>
        <location evidence="1">Membrane</location>
        <topology evidence="1">Multi-pass membrane protein</topology>
    </subcellularLocation>
</comment>
<comment type="caution">
    <text evidence="9">The sequence shown here is derived from an EMBL/GenBank/DDBJ whole genome shotgun (WGS) entry which is preliminary data.</text>
</comment>
<dbReference type="InterPro" id="IPR052337">
    <property type="entry name" value="SAT4-like"/>
</dbReference>
<feature type="transmembrane region" description="Helical" evidence="7">
    <location>
        <begin position="187"/>
        <end position="209"/>
    </location>
</feature>
<evidence type="ECO:0000256" key="2">
    <source>
        <dbReference type="ARBA" id="ARBA00022692"/>
    </source>
</evidence>
<evidence type="ECO:0000256" key="4">
    <source>
        <dbReference type="ARBA" id="ARBA00023136"/>
    </source>
</evidence>
<proteinExistence type="inferred from homology"/>
<sequence>MAGDLAVIAEAVPTRIVETEDPYWKTVLIAVPLAMCGLATLSYILRLVCRRLVTGAALRLEDVLMGIGLLLSYGVTAFTVYTAFNGVGVPTSELPADERRRINFGSWMIQKFWAPSMAFVKASIIVFLNSTLGTEKKFRIAAYSLITFVTLWATAALLTNIFQCWPIQFYYDKTIPHGHCMKGQTSFFQAMGSFSLIADIAILVLPMPVIWNLSMNLRQKLAVIGVLSMGIIVCIFSLLRLVEFNYFITNDLSSSSAKESIWTTMEVNVAIICGCLPLMRPMFEGCLGRMSSTGYSRSKTSQSNPASASQLYYRSTASHNDKTFQRLHDVKSKAWSPSDKNSERQLRSGTTRSRSDVERSSSEIELQGIGVQTDIYQTTEESQKEQRGEHVV</sequence>
<dbReference type="Pfam" id="PF20684">
    <property type="entry name" value="Fung_rhodopsin"/>
    <property type="match status" value="1"/>
</dbReference>
<feature type="region of interest" description="Disordered" evidence="6">
    <location>
        <begin position="330"/>
        <end position="392"/>
    </location>
</feature>
<dbReference type="GeneID" id="41972080"/>
<evidence type="ECO:0000256" key="6">
    <source>
        <dbReference type="SAM" id="MobiDB-lite"/>
    </source>
</evidence>
<feature type="compositionally biased region" description="Basic and acidic residues" evidence="6">
    <location>
        <begin position="381"/>
        <end position="392"/>
    </location>
</feature>
<dbReference type="GO" id="GO:0016020">
    <property type="term" value="C:membrane"/>
    <property type="evidence" value="ECO:0007669"/>
    <property type="project" value="UniProtKB-SubCell"/>
</dbReference>
<name>A0A507B896_9PEZI</name>
<feature type="transmembrane region" description="Helical" evidence="7">
    <location>
        <begin position="104"/>
        <end position="128"/>
    </location>
</feature>
<reference evidence="9 10" key="1">
    <citation type="submission" date="2019-06" db="EMBL/GenBank/DDBJ databases">
        <title>Draft genome sequence of the filamentous fungus Phialemoniopsis curvata isolated from diesel fuel.</title>
        <authorList>
            <person name="Varaljay V.A."/>
            <person name="Lyon W.J."/>
            <person name="Crouch A.L."/>
            <person name="Drake C.E."/>
            <person name="Hollomon J.M."/>
            <person name="Nadeau L.J."/>
            <person name="Nunn H.S."/>
            <person name="Stevenson B.S."/>
            <person name="Bojanowski C.L."/>
            <person name="Crookes-Goodson W.J."/>
        </authorList>
    </citation>
    <scope>NUCLEOTIDE SEQUENCE [LARGE SCALE GENOMIC DNA]</scope>
    <source>
        <strain evidence="9 10">D216</strain>
    </source>
</reference>
<dbReference type="Proteomes" id="UP000319257">
    <property type="component" value="Unassembled WGS sequence"/>
</dbReference>
<gene>
    <name evidence="9" type="ORF">E0L32_004633</name>
</gene>
<evidence type="ECO:0000256" key="3">
    <source>
        <dbReference type="ARBA" id="ARBA00022989"/>
    </source>
</evidence>
<dbReference type="RefSeq" id="XP_030997067.1">
    <property type="nucleotide sequence ID" value="XM_031139065.1"/>
</dbReference>
<keyword evidence="10" id="KW-1185">Reference proteome</keyword>
<dbReference type="STRING" id="1093900.A0A507B896"/>
<evidence type="ECO:0000256" key="1">
    <source>
        <dbReference type="ARBA" id="ARBA00004141"/>
    </source>
</evidence>
<feature type="domain" description="Rhodopsin" evidence="8">
    <location>
        <begin position="45"/>
        <end position="284"/>
    </location>
</feature>